<evidence type="ECO:0000313" key="5">
    <source>
        <dbReference type="EMBL" id="TDM12281.1"/>
    </source>
</evidence>
<gene>
    <name evidence="5" type="ORF">ERX29_04250</name>
</gene>
<dbReference type="PRINTS" id="PR00738">
    <property type="entry name" value="GLHYDRLASE20"/>
</dbReference>
<dbReference type="InterPro" id="IPR017853">
    <property type="entry name" value="GH"/>
</dbReference>
<dbReference type="RefSeq" id="WP_133443451.1">
    <property type="nucleotide sequence ID" value="NZ_SCWB01000005.1"/>
</dbReference>
<dbReference type="GO" id="GO:0004563">
    <property type="term" value="F:beta-N-acetylhexosaminidase activity"/>
    <property type="evidence" value="ECO:0007669"/>
    <property type="project" value="InterPro"/>
</dbReference>
<evidence type="ECO:0000256" key="1">
    <source>
        <dbReference type="ARBA" id="ARBA00006285"/>
    </source>
</evidence>
<dbReference type="Gene3D" id="3.20.20.80">
    <property type="entry name" value="Glycosidases"/>
    <property type="match status" value="1"/>
</dbReference>
<dbReference type="SUPFAM" id="SSF51445">
    <property type="entry name" value="(Trans)glycosidases"/>
    <property type="match status" value="1"/>
</dbReference>
<dbReference type="AlphaFoldDB" id="A0A4R6BVH5"/>
<evidence type="ECO:0000259" key="4">
    <source>
        <dbReference type="Pfam" id="PF00728"/>
    </source>
</evidence>
<evidence type="ECO:0000256" key="2">
    <source>
        <dbReference type="ARBA" id="ARBA00022801"/>
    </source>
</evidence>
<feature type="domain" description="Glycoside hydrolase family 20 catalytic" evidence="4">
    <location>
        <begin position="32"/>
        <end position="327"/>
    </location>
</feature>
<reference evidence="5 6" key="1">
    <citation type="submission" date="2019-01" db="EMBL/GenBank/DDBJ databases">
        <title>Draft genome sequences of the type strains of six Macrococcus species.</title>
        <authorList>
            <person name="Mazhar S."/>
            <person name="Altermann E."/>
            <person name="Hill C."/>
            <person name="Mcauliffe O."/>
        </authorList>
    </citation>
    <scope>NUCLEOTIDE SEQUENCE [LARGE SCALE GENOMIC DNA]</scope>
    <source>
        <strain evidence="5 6">CCM4815</strain>
    </source>
</reference>
<comment type="caution">
    <text evidence="5">The sequence shown here is derived from an EMBL/GenBank/DDBJ whole genome shotgun (WGS) entry which is preliminary data.</text>
</comment>
<sequence length="350" mass="39587">MLSKVLLSFLLMSTGTYPIMDKSGVAPGADKGVNIDIARKYHSLTTLKAVVDELKRGNGTYLQLHFSDNKNYGIASPYLKQTSTKTNSKYLTSKELKELIKYSNDRSILVIPDIDMPAHSKAWLSKVKPRLKKNERIAADFDSSVVNYFDNQAAVTHSKALLSEVMKQFEQPKYRGSQRIVIGGDEVPGAFSYQSYLIRYINTLADYTMYKGYKPQIWNDSITSTGLSKLHRSLSILYWAQNGGRSNGSNVSVEEFTNKGFNVYNYNSMSLYFIPSSTYSSRTIKGQSIYIKSFYKPNRFHQKGNYYYSVTAPRISGSALSFWGEHSAGLTQKQLLAQELPLIKSYLQVR</sequence>
<dbReference type="GO" id="GO:0005975">
    <property type="term" value="P:carbohydrate metabolic process"/>
    <property type="evidence" value="ECO:0007669"/>
    <property type="project" value="InterPro"/>
</dbReference>
<dbReference type="InterPro" id="IPR052764">
    <property type="entry name" value="GH20_Enzymes"/>
</dbReference>
<evidence type="ECO:0000256" key="3">
    <source>
        <dbReference type="PIRSR" id="PIRSR625705-1"/>
    </source>
</evidence>
<protein>
    <submittedName>
        <fullName evidence="5">Beta-hexosaminidase</fullName>
    </submittedName>
</protein>
<dbReference type="Proteomes" id="UP000294802">
    <property type="component" value="Unassembled WGS sequence"/>
</dbReference>
<dbReference type="InterPro" id="IPR015883">
    <property type="entry name" value="Glyco_hydro_20_cat"/>
</dbReference>
<dbReference type="Pfam" id="PF00728">
    <property type="entry name" value="Glyco_hydro_20"/>
    <property type="match status" value="1"/>
</dbReference>
<feature type="active site" description="Proton donor" evidence="3">
    <location>
        <position position="186"/>
    </location>
</feature>
<keyword evidence="2" id="KW-0378">Hydrolase</keyword>
<dbReference type="InterPro" id="IPR025705">
    <property type="entry name" value="Beta_hexosaminidase_sua/sub"/>
</dbReference>
<evidence type="ECO:0000313" key="6">
    <source>
        <dbReference type="Proteomes" id="UP000294802"/>
    </source>
</evidence>
<proteinExistence type="inferred from homology"/>
<dbReference type="EMBL" id="SCWB01000005">
    <property type="protein sequence ID" value="TDM12281.1"/>
    <property type="molecule type" value="Genomic_DNA"/>
</dbReference>
<organism evidence="5 6">
    <name type="scientific">Macrococcus lamae</name>
    <dbReference type="NCBI Taxonomy" id="198484"/>
    <lineage>
        <taxon>Bacteria</taxon>
        <taxon>Bacillati</taxon>
        <taxon>Bacillota</taxon>
        <taxon>Bacilli</taxon>
        <taxon>Bacillales</taxon>
        <taxon>Staphylococcaceae</taxon>
        <taxon>Macrococcus</taxon>
    </lineage>
</organism>
<name>A0A4R6BVH5_9STAP</name>
<accession>A0A4R6BVH5</accession>
<keyword evidence="6" id="KW-1185">Reference proteome</keyword>
<comment type="similarity">
    <text evidence="1">Belongs to the glycosyl hydrolase 20 family.</text>
</comment>
<dbReference type="PANTHER" id="PTHR43678">
    <property type="entry name" value="PUTATIVE (AFU_ORTHOLOGUE AFUA_2G00640)-RELATED"/>
    <property type="match status" value="1"/>
</dbReference>
<dbReference type="OrthoDB" id="1098018at2"/>
<dbReference type="PANTHER" id="PTHR43678:SF1">
    <property type="entry name" value="BETA-N-ACETYLHEXOSAMINIDASE"/>
    <property type="match status" value="1"/>
</dbReference>